<evidence type="ECO:0000256" key="4">
    <source>
        <dbReference type="ARBA" id="ARBA00022786"/>
    </source>
</evidence>
<dbReference type="PROSITE" id="PS50294">
    <property type="entry name" value="WD_REPEATS_REGION"/>
    <property type="match status" value="2"/>
</dbReference>
<feature type="region of interest" description="Disordered" evidence="7">
    <location>
        <begin position="25"/>
        <end position="80"/>
    </location>
</feature>
<evidence type="ECO:0000256" key="5">
    <source>
        <dbReference type="ARBA" id="ARBA00038344"/>
    </source>
</evidence>
<sequence length="530" mass="58061">MLPTPSSSPVHGSIIAKGSRALSNRTNIPSLFNPLPTPPKDSCQKRAYDDADSSRRKRPRLFKNTKCTQESLTESEGESDVEMEDVKVEIARARRGTMFNSMQSRIMHPWGSFARPHMTTRPILESFVSSQKADVYPCEERDEGYALTVPYACCFSNASKEGKESRLAFATERGTIHIANTSRRNAWDQEPPRTTFQAHFNGVFDIKWSPDDTMLATASADQTAGITCPISSSALSCLRGHTSTIKCVAWDPHHRQILSTGSRDGTICLWDLRTSGPSDDDGTTYLAPVITLPGAHDETKKTRGRKSKNAPTAPSITSLLYPNLEPCQLMSSGSGDGILKCWDIRQCVTSKRSKAPYTLFSSALDPTTFHGSRRPRGITSIVNGHRATDGLIFALGTDSYVHTYSAQDLAPQSHGYTDENMSTNFYVRLALSPCGRWLASGGAGPQATAFLYDVSNAGRPATSDGGGPVPSVKLGGQAGDINAVDWAEDVLATCADDGTVRVWRPDLDVRRACEEDSEEKKWEWRWAIRP</sequence>
<evidence type="ECO:0008006" key="10">
    <source>
        <dbReference type="Google" id="ProtNLM"/>
    </source>
</evidence>
<feature type="repeat" description="WD" evidence="6">
    <location>
        <begin position="238"/>
        <end position="280"/>
    </location>
</feature>
<dbReference type="Proteomes" id="UP001556367">
    <property type="component" value="Unassembled WGS sequence"/>
</dbReference>
<dbReference type="PROSITE" id="PS50082">
    <property type="entry name" value="WD_REPEATS_2"/>
    <property type="match status" value="3"/>
</dbReference>
<evidence type="ECO:0000256" key="1">
    <source>
        <dbReference type="ARBA" id="ARBA00004906"/>
    </source>
</evidence>
<dbReference type="EMBL" id="JASNQZ010000012">
    <property type="protein sequence ID" value="KAL0949910.1"/>
    <property type="molecule type" value="Genomic_DNA"/>
</dbReference>
<protein>
    <recommendedName>
        <fullName evidence="10">WD40 repeat-like protein</fullName>
    </recommendedName>
</protein>
<dbReference type="InterPro" id="IPR001680">
    <property type="entry name" value="WD40_rpt"/>
</dbReference>
<dbReference type="InterPro" id="IPR015943">
    <property type="entry name" value="WD40/YVTN_repeat-like_dom_sf"/>
</dbReference>
<comment type="pathway">
    <text evidence="1">Protein modification; protein ubiquitination.</text>
</comment>
<dbReference type="SUPFAM" id="SSF50978">
    <property type="entry name" value="WD40 repeat-like"/>
    <property type="match status" value="1"/>
</dbReference>
<comment type="caution">
    <text evidence="8">The sequence shown here is derived from an EMBL/GenBank/DDBJ whole genome shotgun (WGS) entry which is preliminary data.</text>
</comment>
<dbReference type="InterPro" id="IPR036322">
    <property type="entry name" value="WD40_repeat_dom_sf"/>
</dbReference>
<evidence type="ECO:0000256" key="3">
    <source>
        <dbReference type="ARBA" id="ARBA00022737"/>
    </source>
</evidence>
<dbReference type="PANTHER" id="PTHR22852:SF0">
    <property type="entry name" value="DENTICLELESS PROTEIN HOMOLOG"/>
    <property type="match status" value="1"/>
</dbReference>
<organism evidence="8 9">
    <name type="scientific">Hohenbuehelia grisea</name>
    <dbReference type="NCBI Taxonomy" id="104357"/>
    <lineage>
        <taxon>Eukaryota</taxon>
        <taxon>Fungi</taxon>
        <taxon>Dikarya</taxon>
        <taxon>Basidiomycota</taxon>
        <taxon>Agaricomycotina</taxon>
        <taxon>Agaricomycetes</taxon>
        <taxon>Agaricomycetidae</taxon>
        <taxon>Agaricales</taxon>
        <taxon>Pleurotineae</taxon>
        <taxon>Pleurotaceae</taxon>
        <taxon>Hohenbuehelia</taxon>
    </lineage>
</organism>
<dbReference type="SMART" id="SM00320">
    <property type="entry name" value="WD40"/>
    <property type="match status" value="4"/>
</dbReference>
<gene>
    <name evidence="8" type="ORF">HGRIS_009938</name>
</gene>
<evidence type="ECO:0000313" key="8">
    <source>
        <dbReference type="EMBL" id="KAL0949910.1"/>
    </source>
</evidence>
<dbReference type="InterPro" id="IPR019775">
    <property type="entry name" value="WD40_repeat_CS"/>
</dbReference>
<comment type="similarity">
    <text evidence="5">Belongs to the WD repeat cdt2 family.</text>
</comment>
<dbReference type="InterPro" id="IPR051865">
    <property type="entry name" value="WD-repeat_CDT2_adapter"/>
</dbReference>
<dbReference type="InterPro" id="IPR020472">
    <property type="entry name" value="WD40_PAC1"/>
</dbReference>
<dbReference type="Gene3D" id="2.130.10.10">
    <property type="entry name" value="YVTN repeat-like/Quinoprotein amine dehydrogenase"/>
    <property type="match status" value="2"/>
</dbReference>
<dbReference type="PROSITE" id="PS00678">
    <property type="entry name" value="WD_REPEATS_1"/>
    <property type="match status" value="1"/>
</dbReference>
<keyword evidence="9" id="KW-1185">Reference proteome</keyword>
<accession>A0ABR3J2P4</accession>
<dbReference type="PRINTS" id="PR00320">
    <property type="entry name" value="GPROTEINBRPT"/>
</dbReference>
<proteinExistence type="inferred from homology"/>
<evidence type="ECO:0000256" key="6">
    <source>
        <dbReference type="PROSITE-ProRule" id="PRU00221"/>
    </source>
</evidence>
<evidence type="ECO:0000256" key="2">
    <source>
        <dbReference type="ARBA" id="ARBA00022574"/>
    </source>
</evidence>
<keyword evidence="4" id="KW-0833">Ubl conjugation pathway</keyword>
<feature type="repeat" description="WD" evidence="6">
    <location>
        <begin position="474"/>
        <end position="503"/>
    </location>
</feature>
<dbReference type="PANTHER" id="PTHR22852">
    <property type="entry name" value="LETHAL 2 DENTICLELESS PROTEIN RETINOIC ACID-REGULATED NUCLEAR MATRIX-ASSOCIATED PROTEIN"/>
    <property type="match status" value="1"/>
</dbReference>
<evidence type="ECO:0000313" key="9">
    <source>
        <dbReference type="Proteomes" id="UP001556367"/>
    </source>
</evidence>
<reference evidence="9" key="1">
    <citation type="submission" date="2024-06" db="EMBL/GenBank/DDBJ databases">
        <title>Multi-omics analyses provide insights into the biosynthesis of the anticancer antibiotic pleurotin in Hohenbuehelia grisea.</title>
        <authorList>
            <person name="Weaver J.A."/>
            <person name="Alberti F."/>
        </authorList>
    </citation>
    <scope>NUCLEOTIDE SEQUENCE [LARGE SCALE GENOMIC DNA]</scope>
    <source>
        <strain evidence="9">T-177</strain>
    </source>
</reference>
<dbReference type="Pfam" id="PF00400">
    <property type="entry name" value="WD40"/>
    <property type="match status" value="3"/>
</dbReference>
<keyword evidence="3" id="KW-0677">Repeat</keyword>
<name>A0ABR3J2P4_9AGAR</name>
<keyword evidence="2 6" id="KW-0853">WD repeat</keyword>
<feature type="repeat" description="WD" evidence="6">
    <location>
        <begin position="196"/>
        <end position="226"/>
    </location>
</feature>
<evidence type="ECO:0000256" key="7">
    <source>
        <dbReference type="SAM" id="MobiDB-lite"/>
    </source>
</evidence>
<feature type="compositionally biased region" description="Basic and acidic residues" evidence="7">
    <location>
        <begin position="42"/>
        <end position="54"/>
    </location>
</feature>